<evidence type="ECO:0000256" key="6">
    <source>
        <dbReference type="ARBA" id="ARBA00023237"/>
    </source>
</evidence>
<feature type="chain" id="PRO_5029503349" evidence="8">
    <location>
        <begin position="22"/>
        <end position="1084"/>
    </location>
</feature>
<evidence type="ECO:0000256" key="1">
    <source>
        <dbReference type="ARBA" id="ARBA00004571"/>
    </source>
</evidence>
<evidence type="ECO:0000256" key="2">
    <source>
        <dbReference type="ARBA" id="ARBA00022448"/>
    </source>
</evidence>
<name>A0A7K1Y592_9SPHI</name>
<dbReference type="InterPro" id="IPR039426">
    <property type="entry name" value="TonB-dep_rcpt-like"/>
</dbReference>
<evidence type="ECO:0000259" key="9">
    <source>
        <dbReference type="Pfam" id="PF07715"/>
    </source>
</evidence>
<keyword evidence="2 7" id="KW-0813">Transport</keyword>
<dbReference type="Pfam" id="PF13715">
    <property type="entry name" value="CarbopepD_reg_2"/>
    <property type="match status" value="1"/>
</dbReference>
<evidence type="ECO:0000256" key="3">
    <source>
        <dbReference type="ARBA" id="ARBA00022452"/>
    </source>
</evidence>
<dbReference type="RefSeq" id="WP_160842641.1">
    <property type="nucleotide sequence ID" value="NZ_WVHT01000001.1"/>
</dbReference>
<dbReference type="SUPFAM" id="SSF49464">
    <property type="entry name" value="Carboxypeptidase regulatory domain-like"/>
    <property type="match status" value="1"/>
</dbReference>
<dbReference type="AlphaFoldDB" id="A0A7K1Y592"/>
<dbReference type="NCBIfam" id="TIGR04057">
    <property type="entry name" value="SusC_RagA_signa"/>
    <property type="match status" value="1"/>
</dbReference>
<keyword evidence="8" id="KW-0732">Signal</keyword>
<keyword evidence="6 7" id="KW-0998">Cell outer membrane</keyword>
<accession>A0A7K1Y592</accession>
<evidence type="ECO:0000256" key="8">
    <source>
        <dbReference type="SAM" id="SignalP"/>
    </source>
</evidence>
<evidence type="ECO:0000256" key="5">
    <source>
        <dbReference type="ARBA" id="ARBA00023136"/>
    </source>
</evidence>
<dbReference type="Proteomes" id="UP000466586">
    <property type="component" value="Unassembled WGS sequence"/>
</dbReference>
<protein>
    <submittedName>
        <fullName evidence="10">SusC/RagA family TonB-linked outer membrane protein</fullName>
    </submittedName>
</protein>
<dbReference type="InterPro" id="IPR012910">
    <property type="entry name" value="Plug_dom"/>
</dbReference>
<dbReference type="InterPro" id="IPR008969">
    <property type="entry name" value="CarboxyPept-like_regulatory"/>
</dbReference>
<dbReference type="SUPFAM" id="SSF56935">
    <property type="entry name" value="Porins"/>
    <property type="match status" value="1"/>
</dbReference>
<sequence length="1084" mass="118872">MRKRLLVLILVMITAVVQSWAQQRTVTGKVTSAEDGQPLPGVSVKIKGSQSGTSTGGDGTYSISAANGQVLVFTSIGTTPQDVTVGASGAVNVTLKSDAKSLNEVVVVGFGTQKKANLTGAVTTVDVAKTFPNRPLNDPAKALQGVVPGLTITQGNGGIVASPKINIRGVGSINGNSSPLIMVDNVETPDLSVINPNDIESVSVLKDAASTSIYGARAAFGVILIKTKSGKKNQPTSISYTNNFSWNKPTVMPDFADPVPELTALNNASIRAGTTSPEIFGMQLTTLRDGIANWQKNYASTNTGSEMILGQDFDYIGGRVYFFKEWDPKEVMLEKYTNEQNHSLSLRGGSEKIGYYLSAGYANENGILKMNPDQFGKYNITGSLNVSATKWLDVDAKFLYRNFKYEYPYSYQNYWYYFWRWGSYFPYGTYNGQYFRHTPAYLAQAQQANVADNYSRIDLGATFKLTKDLSIRADYTIGRDNALRHETGGPIMAWDFWSAGTPPALANIATASQDVVNYTDGRYLVNTLNAYATYQKTLAESHNLKVTAGVNTENYENINFTASRQGVLDPNYGELPLTVGNQLAVGGNASNGIPAHALGAYAGYFGRINYDYKGKYLLELNGRYDGSSAFSQDQRWGFFPSASAGYRLSEESFMQFIKPAVDDVKLRASFGSVGNQNVGGQYYLSSMSPSSSFTGTAPDRSPINWVTPTGTSVVTGISAPIPVAQSLTWEKIQTLDFGTDIRFWKNYLGMTFDWYQRDTKGMLQNASVPATFGSAGPKINAGNFRNKGWELSIDVNYPVTSKLSLYGIFTLADNKTKFTKWDNPNQLISQIDNGIYYVGQTYGEIWGFETNGFFQSADDVKNSPSQATLQNGNFVYGAGDIKYKDLNGDGVINTGKTTATDHGDLKVIGNTQPRYQYGARLGGTFKGFDLDVFVQGVGKRDYWGLGNMIIPAYQGADIFYANQLNYWTPENTNAFYPSPYIGNNSTKISNFPTSGNNFYPQTRYLLDLAYCRLKNVTFGYTIPQQLLKKYGVQKLRVYVSGQNLAEISNVGVSIDPEMTDGESGFTGRTFPFNRMYSFGLNLTF</sequence>
<comment type="similarity">
    <text evidence="7">Belongs to the TonB-dependent receptor family.</text>
</comment>
<organism evidence="10 11">
    <name type="scientific">Hufsiella arboris</name>
    <dbReference type="NCBI Taxonomy" id="2695275"/>
    <lineage>
        <taxon>Bacteria</taxon>
        <taxon>Pseudomonadati</taxon>
        <taxon>Bacteroidota</taxon>
        <taxon>Sphingobacteriia</taxon>
        <taxon>Sphingobacteriales</taxon>
        <taxon>Sphingobacteriaceae</taxon>
        <taxon>Hufsiella</taxon>
    </lineage>
</organism>
<dbReference type="Gene3D" id="2.40.170.20">
    <property type="entry name" value="TonB-dependent receptor, beta-barrel domain"/>
    <property type="match status" value="1"/>
</dbReference>
<evidence type="ECO:0000313" key="10">
    <source>
        <dbReference type="EMBL" id="MXV49531.1"/>
    </source>
</evidence>
<evidence type="ECO:0000256" key="4">
    <source>
        <dbReference type="ARBA" id="ARBA00022692"/>
    </source>
</evidence>
<comment type="subcellular location">
    <subcellularLocation>
        <location evidence="1 7">Cell outer membrane</location>
        <topology evidence="1 7">Multi-pass membrane protein</topology>
    </subcellularLocation>
</comment>
<keyword evidence="11" id="KW-1185">Reference proteome</keyword>
<gene>
    <name evidence="10" type="ORF">GS399_00990</name>
</gene>
<dbReference type="NCBIfam" id="TIGR04056">
    <property type="entry name" value="OMP_RagA_SusC"/>
    <property type="match status" value="1"/>
</dbReference>
<evidence type="ECO:0000313" key="11">
    <source>
        <dbReference type="Proteomes" id="UP000466586"/>
    </source>
</evidence>
<reference evidence="10 11" key="1">
    <citation type="submission" date="2019-11" db="EMBL/GenBank/DDBJ databases">
        <title>Pedobacter sp. HMF7647 Genome sequencing and assembly.</title>
        <authorList>
            <person name="Kang H."/>
            <person name="Kim H."/>
            <person name="Joh K."/>
        </authorList>
    </citation>
    <scope>NUCLEOTIDE SEQUENCE [LARGE SCALE GENOMIC DNA]</scope>
    <source>
        <strain evidence="10 11">HMF7647</strain>
    </source>
</reference>
<dbReference type="InterPro" id="IPR023996">
    <property type="entry name" value="TonB-dep_OMP_SusC/RagA"/>
</dbReference>
<keyword evidence="3 7" id="KW-1134">Transmembrane beta strand</keyword>
<dbReference type="Pfam" id="PF07715">
    <property type="entry name" value="Plug"/>
    <property type="match status" value="1"/>
</dbReference>
<dbReference type="Gene3D" id="2.60.40.1120">
    <property type="entry name" value="Carboxypeptidase-like, regulatory domain"/>
    <property type="match status" value="1"/>
</dbReference>
<keyword evidence="4 7" id="KW-0812">Transmembrane</keyword>
<evidence type="ECO:0000256" key="7">
    <source>
        <dbReference type="PROSITE-ProRule" id="PRU01360"/>
    </source>
</evidence>
<dbReference type="Gene3D" id="2.170.130.10">
    <property type="entry name" value="TonB-dependent receptor, plug domain"/>
    <property type="match status" value="1"/>
</dbReference>
<dbReference type="InterPro" id="IPR037066">
    <property type="entry name" value="Plug_dom_sf"/>
</dbReference>
<dbReference type="InterPro" id="IPR036942">
    <property type="entry name" value="Beta-barrel_TonB_sf"/>
</dbReference>
<dbReference type="InterPro" id="IPR023997">
    <property type="entry name" value="TonB-dep_OMP_SusC/RagA_CS"/>
</dbReference>
<dbReference type="PROSITE" id="PS52016">
    <property type="entry name" value="TONB_DEPENDENT_REC_3"/>
    <property type="match status" value="1"/>
</dbReference>
<dbReference type="EMBL" id="WVHT01000001">
    <property type="protein sequence ID" value="MXV49531.1"/>
    <property type="molecule type" value="Genomic_DNA"/>
</dbReference>
<feature type="domain" description="TonB-dependent receptor plug" evidence="9">
    <location>
        <begin position="116"/>
        <end position="222"/>
    </location>
</feature>
<feature type="signal peptide" evidence="8">
    <location>
        <begin position="1"/>
        <end position="21"/>
    </location>
</feature>
<dbReference type="GO" id="GO:0009279">
    <property type="term" value="C:cell outer membrane"/>
    <property type="evidence" value="ECO:0007669"/>
    <property type="project" value="UniProtKB-SubCell"/>
</dbReference>
<keyword evidence="5 7" id="KW-0472">Membrane</keyword>
<proteinExistence type="inferred from homology"/>
<comment type="caution">
    <text evidence="10">The sequence shown here is derived from an EMBL/GenBank/DDBJ whole genome shotgun (WGS) entry which is preliminary data.</text>
</comment>